<protein>
    <submittedName>
        <fullName evidence="2">T9SS type A sorting domain-containing protein</fullName>
    </submittedName>
</protein>
<gene>
    <name evidence="2" type="ORF">EWM57_08960</name>
</gene>
<dbReference type="NCBIfam" id="TIGR04183">
    <property type="entry name" value="Por_Secre_tail"/>
    <property type="match status" value="1"/>
</dbReference>
<feature type="signal peptide" evidence="1">
    <location>
        <begin position="1"/>
        <end position="24"/>
    </location>
</feature>
<dbReference type="EMBL" id="SEWE01000014">
    <property type="protein sequence ID" value="RYU80298.1"/>
    <property type="molecule type" value="Genomic_DNA"/>
</dbReference>
<dbReference type="Proteomes" id="UP000294155">
    <property type="component" value="Unassembled WGS sequence"/>
</dbReference>
<evidence type="ECO:0000313" key="2">
    <source>
        <dbReference type="EMBL" id="RYU80298.1"/>
    </source>
</evidence>
<keyword evidence="1" id="KW-0732">Signal</keyword>
<dbReference type="InterPro" id="IPR026444">
    <property type="entry name" value="Secre_tail"/>
</dbReference>
<comment type="caution">
    <text evidence="2">The sequence shown here is derived from an EMBL/GenBank/DDBJ whole genome shotgun (WGS) entry which is preliminary data.</text>
</comment>
<proteinExistence type="predicted"/>
<dbReference type="PANTHER" id="PTHR41339">
    <property type="entry name" value="LIPL48"/>
    <property type="match status" value="1"/>
</dbReference>
<feature type="chain" id="PRO_5020702430" evidence="1">
    <location>
        <begin position="25"/>
        <end position="567"/>
    </location>
</feature>
<name>A0A4Q5LE94_9BACT</name>
<keyword evidence="3" id="KW-1185">Reference proteome</keyword>
<dbReference type="PANTHER" id="PTHR41339:SF1">
    <property type="entry name" value="SECRETED PROTEIN"/>
    <property type="match status" value="1"/>
</dbReference>
<dbReference type="RefSeq" id="WP_129920796.1">
    <property type="nucleotide sequence ID" value="NZ_SEWE01000014.1"/>
</dbReference>
<accession>A0A4Q5LE94</accession>
<sequence>MKKLVLSAFLAMATVAAATSGAVAQTQCPTAPAAVVVPAGNISANTTWTRNNIYLLNGFVYVPSGVTLTIEPGTIIKGDLANKGTLIIQRGGKLIADGTAAQPIVFTSNQPAGSRAAGDWGGVIVCGRAPQNQPGDPIVEGGPVANYGGTDPADNSGIIRYVRIEYAGVPLQPNQEINGLTLAAVGNGTTIDYVQVSYSGDDSFEWFGGTVNAKHLIAFRGTDDDFDTDNGYSGRVQFGIGLRDPAVADATATGASNAFESDNDANGTINTPRTSAVFSNMSVLLPGPLSAAAAEYRRGVHIRRNSAISLFNSVVTGYRTGVLVDGTLTEGALADGSSVFANNVFADINSGSTSSYYSVNSGSSFDVNGYFNAASRANQTFTTVGALGLNTDNFAFNGNCGNAACAPTFALPAASILNNGGVFTDAKLSGSGSGVNGAFTAVSYRGAFGATNWAAGWTNFAPQTTCYNRPSFTLATKPAATGQLQSLSVSPNPTAGAALLSFELKQADVATVRVVDALGRKVAVIEAGRLSAGPQQLSLPAELQNGVYLATVTTSETSQTVRFVVAK</sequence>
<organism evidence="2 3">
    <name type="scientific">Hymenobacter persicinus</name>
    <dbReference type="NCBI Taxonomy" id="2025506"/>
    <lineage>
        <taxon>Bacteria</taxon>
        <taxon>Pseudomonadati</taxon>
        <taxon>Bacteroidota</taxon>
        <taxon>Cytophagia</taxon>
        <taxon>Cytophagales</taxon>
        <taxon>Hymenobacteraceae</taxon>
        <taxon>Hymenobacter</taxon>
    </lineage>
</organism>
<dbReference type="AlphaFoldDB" id="A0A4Q5LE94"/>
<evidence type="ECO:0000256" key="1">
    <source>
        <dbReference type="SAM" id="SignalP"/>
    </source>
</evidence>
<evidence type="ECO:0000313" key="3">
    <source>
        <dbReference type="Proteomes" id="UP000294155"/>
    </source>
</evidence>
<dbReference type="OrthoDB" id="1521716at2"/>
<reference evidence="2 3" key="1">
    <citation type="submission" date="2019-02" db="EMBL/GenBank/DDBJ databases">
        <title>Bacterial novel species isolated from soil.</title>
        <authorList>
            <person name="Jung H.-Y."/>
        </authorList>
    </citation>
    <scope>NUCLEOTIDE SEQUENCE [LARGE SCALE GENOMIC DNA]</scope>
    <source>
        <strain evidence="2 3">1-3-3-3</strain>
    </source>
</reference>